<evidence type="ECO:0000313" key="5">
    <source>
        <dbReference type="EMBL" id="GLQ74481.1"/>
    </source>
</evidence>
<dbReference type="GO" id="GO:0031177">
    <property type="term" value="F:phosphopantetheine binding"/>
    <property type="evidence" value="ECO:0007669"/>
    <property type="project" value="TreeGrafter"/>
</dbReference>
<gene>
    <name evidence="5" type="ORF">GCM10007932_38420</name>
</gene>
<dbReference type="SUPFAM" id="SSF56801">
    <property type="entry name" value="Acetyl-CoA synthetase-like"/>
    <property type="match status" value="1"/>
</dbReference>
<dbReference type="GO" id="GO:0044550">
    <property type="term" value="P:secondary metabolite biosynthetic process"/>
    <property type="evidence" value="ECO:0007669"/>
    <property type="project" value="TreeGrafter"/>
</dbReference>
<evidence type="ECO:0000256" key="1">
    <source>
        <dbReference type="ARBA" id="ARBA00004924"/>
    </source>
</evidence>
<dbReference type="Gene3D" id="3.30.300.30">
    <property type="match status" value="1"/>
</dbReference>
<reference evidence="6" key="1">
    <citation type="journal article" date="2019" name="Int. J. Syst. Evol. Microbiol.">
        <title>The Global Catalogue of Microorganisms (GCM) 10K type strain sequencing project: providing services to taxonomists for standard genome sequencing and annotation.</title>
        <authorList>
            <consortium name="The Broad Institute Genomics Platform"/>
            <consortium name="The Broad Institute Genome Sequencing Center for Infectious Disease"/>
            <person name="Wu L."/>
            <person name="Ma J."/>
        </authorList>
    </citation>
    <scope>NUCLEOTIDE SEQUENCE [LARGE SCALE GENOMIC DNA]</scope>
    <source>
        <strain evidence="6">NBRC 15640</strain>
    </source>
</reference>
<dbReference type="PROSITE" id="PS00455">
    <property type="entry name" value="AMP_BINDING"/>
    <property type="match status" value="1"/>
</dbReference>
<evidence type="ECO:0000256" key="2">
    <source>
        <dbReference type="ARBA" id="ARBA00022598"/>
    </source>
</evidence>
<dbReference type="Gene3D" id="1.10.10.1830">
    <property type="entry name" value="Non-ribosomal peptide synthase, adenylation domain"/>
    <property type="match status" value="1"/>
</dbReference>
<dbReference type="Pfam" id="PF00550">
    <property type="entry name" value="PP-binding"/>
    <property type="match status" value="1"/>
</dbReference>
<name>A0AAV5NUV4_9VIBR</name>
<organism evidence="5 6">
    <name type="scientific">Vibrio penaeicida</name>
    <dbReference type="NCBI Taxonomy" id="104609"/>
    <lineage>
        <taxon>Bacteria</taxon>
        <taxon>Pseudomonadati</taxon>
        <taxon>Pseudomonadota</taxon>
        <taxon>Gammaproteobacteria</taxon>
        <taxon>Vibrionales</taxon>
        <taxon>Vibrionaceae</taxon>
        <taxon>Vibrio</taxon>
    </lineage>
</organism>
<proteinExistence type="predicted"/>
<dbReference type="InterPro" id="IPR000873">
    <property type="entry name" value="AMP-dep_synth/lig_dom"/>
</dbReference>
<dbReference type="GO" id="GO:0043041">
    <property type="term" value="P:amino acid activation for nonribosomal peptide biosynthetic process"/>
    <property type="evidence" value="ECO:0007669"/>
    <property type="project" value="TreeGrafter"/>
</dbReference>
<dbReference type="Gene3D" id="1.10.1200.10">
    <property type="entry name" value="ACP-like"/>
    <property type="match status" value="1"/>
</dbReference>
<dbReference type="SUPFAM" id="SSF47336">
    <property type="entry name" value="ACP-like"/>
    <property type="match status" value="1"/>
</dbReference>
<dbReference type="Pfam" id="PF13193">
    <property type="entry name" value="AMP-binding_C"/>
    <property type="match status" value="1"/>
</dbReference>
<dbReference type="Pfam" id="PF18563">
    <property type="entry name" value="TubC_N"/>
    <property type="match status" value="1"/>
</dbReference>
<dbReference type="RefSeq" id="WP_126610173.1">
    <property type="nucleotide sequence ID" value="NZ_AP025144.1"/>
</dbReference>
<feature type="compositionally biased region" description="Polar residues" evidence="3">
    <location>
        <begin position="1"/>
        <end position="25"/>
    </location>
</feature>
<dbReference type="InterPro" id="IPR009081">
    <property type="entry name" value="PP-bd_ACP"/>
</dbReference>
<dbReference type="InterPro" id="IPR044894">
    <property type="entry name" value="TubC_N_sf"/>
</dbReference>
<dbReference type="InterPro" id="IPR045851">
    <property type="entry name" value="AMP-bd_C_sf"/>
</dbReference>
<dbReference type="NCBIfam" id="TIGR01733">
    <property type="entry name" value="AA-adenyl-dom"/>
    <property type="match status" value="1"/>
</dbReference>
<dbReference type="PROSITE" id="PS50075">
    <property type="entry name" value="CARRIER"/>
    <property type="match status" value="1"/>
</dbReference>
<keyword evidence="2" id="KW-0436">Ligase</keyword>
<dbReference type="SUPFAM" id="SSF52777">
    <property type="entry name" value="CoA-dependent acyltransferases"/>
    <property type="match status" value="2"/>
</dbReference>
<evidence type="ECO:0000256" key="3">
    <source>
        <dbReference type="SAM" id="MobiDB-lite"/>
    </source>
</evidence>
<comment type="caution">
    <text evidence="5">The sequence shown here is derived from an EMBL/GenBank/DDBJ whole genome shotgun (WGS) entry which is preliminary data.</text>
</comment>
<protein>
    <submittedName>
        <fullName evidence="5">Non-ribosomal peptide synthetase</fullName>
    </submittedName>
</protein>
<accession>A0AAV5NUV4</accession>
<dbReference type="PANTHER" id="PTHR45527">
    <property type="entry name" value="NONRIBOSOMAL PEPTIDE SYNTHETASE"/>
    <property type="match status" value="1"/>
</dbReference>
<keyword evidence="6" id="KW-1185">Reference proteome</keyword>
<dbReference type="InterPro" id="IPR010071">
    <property type="entry name" value="AA_adenyl_dom"/>
</dbReference>
<dbReference type="GO" id="GO:0005737">
    <property type="term" value="C:cytoplasm"/>
    <property type="evidence" value="ECO:0007669"/>
    <property type="project" value="TreeGrafter"/>
</dbReference>
<dbReference type="InterPro" id="IPR036736">
    <property type="entry name" value="ACP-like_sf"/>
</dbReference>
<dbReference type="PANTHER" id="PTHR45527:SF10">
    <property type="entry name" value="PYOCHELIN SYNTHASE PCHF"/>
    <property type="match status" value="1"/>
</dbReference>
<evidence type="ECO:0000313" key="6">
    <source>
        <dbReference type="Proteomes" id="UP001156690"/>
    </source>
</evidence>
<feature type="region of interest" description="Disordered" evidence="3">
    <location>
        <begin position="1"/>
        <end position="27"/>
    </location>
</feature>
<dbReference type="Pfam" id="PF00501">
    <property type="entry name" value="AMP-binding"/>
    <property type="match status" value="1"/>
</dbReference>
<dbReference type="InterPro" id="IPR041464">
    <property type="entry name" value="TubC_N"/>
</dbReference>
<dbReference type="GO" id="GO:0016874">
    <property type="term" value="F:ligase activity"/>
    <property type="evidence" value="ECO:0007669"/>
    <property type="project" value="UniProtKB-KW"/>
</dbReference>
<dbReference type="InterPro" id="IPR025110">
    <property type="entry name" value="AMP-bd_C"/>
</dbReference>
<feature type="domain" description="Carrier" evidence="4">
    <location>
        <begin position="1039"/>
        <end position="1114"/>
    </location>
</feature>
<sequence>MDTLKTLSNQAQSPQEPLPQAQSLQELREEAQKRQIRLWVEKGQLRFKAPKGAMDANLLEAMKAHKSALISALSSGRQAPQIASNPQERYEPFPLTDLQQAYWVGEHGGYVQSAIACYVHHVEFKDLSEERVQSALHQLQSAHEVLRTRFKEDGTQQIMPVGELPIHLQCHSLRSMSQEDAEAKCVELADNFPEQVLPSLQDGPPMAAALLHLPEGDRLIFAVRLIVMDGPSLARLFHDLLSALSGQPLLTKPQLSYRDYVLALRALDTTEAESYWSKALESLPEAPQLPMRGEMPKQSKFVRLGGSLGLEGWTQIKKKAQAHGTTPNAVMFALYASVLRLWSQDERFVINMLTNFRPFDHAEMGLVVGNHSNTILMTSDGQGHFIEQAKAVQAMFAERLPHASLSGVSLLRRLQQTRDPNQPAVPFVFTSGISQQAAEGMPNKLKEMFRPISSELRTPQVWLDHQVVEDQDGLLYYWDYVDGVFEKGLPEALFERFEWALSELLNNERAWLSVNPAALKESDLKPLVELPEISAESNLGQAFLNQVQRSSNAVALIDSQGREMTYLELAEKALSVAQGLVLSGVKQGDLVGVSLPKGSQQIISVIGIVLAGGAWLPMDIRLPDARRKAIIEQSGLQLIIGEQTGDLSVDDLLEYPELEKPNISSKEALAYVIYTSGSTGQPKGVATSHEAVLNTLYEINRRFSIHSEDKVLALSALNFDLSVYDIWGTLITGASIVIPPDAEVPDPMIILEQCKRNGVTVWNSVPALLEMAFLQGKEFSQQALTSLKVIMLSGDWIPMPLAKQVLNYLPKTHFYSLGGATEASIWSNYFSVTEIRDDWRSIPYGYGLAGQQLHVLDKDGTPCLPWVVGQIYIEGLGLADGYYNDVLRTQSSFITHKSGRRLYSTGDLGRWRDDGSVEFLGRLDFQLKLRGHRIEAGDVESHLLAQDPIKSAVVMVVQSNNDQPVLVALCTGDGFDAEEIRHTLRGELPAYMVPSHVFRIDAMPLNVNGKRDQTALRKLAEQALTSATNCSETCTESATLDDEDLAPLATLWAEILGSKPCNTEANFFLEGGTSMLGVQLIREIKLKFDISLPLATLFENPTLSAVWRAIEIARSEHSTKVNP</sequence>
<dbReference type="InterPro" id="IPR042099">
    <property type="entry name" value="ANL_N_sf"/>
</dbReference>
<dbReference type="Gene3D" id="3.30.559.10">
    <property type="entry name" value="Chloramphenicol acetyltransferase-like domain"/>
    <property type="match status" value="1"/>
</dbReference>
<dbReference type="Gene3D" id="3.40.50.12780">
    <property type="entry name" value="N-terminal domain of ligase-like"/>
    <property type="match status" value="1"/>
</dbReference>
<dbReference type="InterPro" id="IPR020845">
    <property type="entry name" value="AMP-binding_CS"/>
</dbReference>
<dbReference type="InterPro" id="IPR001242">
    <property type="entry name" value="Condensation_dom"/>
</dbReference>
<dbReference type="Proteomes" id="UP001156690">
    <property type="component" value="Unassembled WGS sequence"/>
</dbReference>
<comment type="pathway">
    <text evidence="1">Siderophore biosynthesis.</text>
</comment>
<dbReference type="AlphaFoldDB" id="A0AAV5NUV4"/>
<dbReference type="Gene3D" id="3.30.559.30">
    <property type="entry name" value="Nonribosomal peptide synthetase, condensation domain"/>
    <property type="match status" value="1"/>
</dbReference>
<evidence type="ECO:0000259" key="4">
    <source>
        <dbReference type="PROSITE" id="PS50075"/>
    </source>
</evidence>
<dbReference type="InterPro" id="IPR023213">
    <property type="entry name" value="CAT-like_dom_sf"/>
</dbReference>
<dbReference type="EMBL" id="BSNX01000056">
    <property type="protein sequence ID" value="GLQ74481.1"/>
    <property type="molecule type" value="Genomic_DNA"/>
</dbReference>
<dbReference type="Pfam" id="PF00668">
    <property type="entry name" value="Condensation"/>
    <property type="match status" value="1"/>
</dbReference>